<reference evidence="2 3" key="1">
    <citation type="submission" date="2013-04" db="EMBL/GenBank/DDBJ databases">
        <title>Oceanicola sp. 22II1-22F33 Genome Sequencing.</title>
        <authorList>
            <person name="Lai Q."/>
            <person name="Li G."/>
            <person name="Shao Z."/>
        </authorList>
    </citation>
    <scope>NUCLEOTIDE SEQUENCE [LARGE SCALE GENOMIC DNA]</scope>
    <source>
        <strain evidence="2 3">22II1-22F33</strain>
    </source>
</reference>
<dbReference type="AlphaFoldDB" id="A0A225NEN3"/>
<dbReference type="Pfam" id="PF00581">
    <property type="entry name" value="Rhodanese"/>
    <property type="match status" value="1"/>
</dbReference>
<dbReference type="CDD" id="cd00158">
    <property type="entry name" value="RHOD"/>
    <property type="match status" value="1"/>
</dbReference>
<dbReference type="InterPro" id="IPR001763">
    <property type="entry name" value="Rhodanese-like_dom"/>
</dbReference>
<evidence type="ECO:0000259" key="1">
    <source>
        <dbReference type="PROSITE" id="PS50206"/>
    </source>
</evidence>
<gene>
    <name evidence="2" type="ORF">ATO3_21865</name>
</gene>
<dbReference type="EMBL" id="AQQR01000015">
    <property type="protein sequence ID" value="OWU69485.1"/>
    <property type="molecule type" value="Genomic_DNA"/>
</dbReference>
<name>A0A225NEN3_9RHOB</name>
<dbReference type="SUPFAM" id="SSF52821">
    <property type="entry name" value="Rhodanese/Cell cycle control phosphatase"/>
    <property type="match status" value="1"/>
</dbReference>
<dbReference type="Gene3D" id="3.40.250.10">
    <property type="entry name" value="Rhodanese-like domain"/>
    <property type="match status" value="1"/>
</dbReference>
<sequence length="159" mass="16845">MTQDFSPPVRLARRDLLVFGLVGAAVGLLSYSATRPLLPDRAGSLTATEAFELAQAGQITLIDIRRPDEWAATGIAPAAHPLDMRREDFADRLAEIADPGQPVALICARGVRSARMSQELTTRGIGGIIDIPEGMIGSAAGPGWIARDLPVTPYEGDQG</sequence>
<evidence type="ECO:0000313" key="2">
    <source>
        <dbReference type="EMBL" id="OWU69485.1"/>
    </source>
</evidence>
<evidence type="ECO:0000313" key="3">
    <source>
        <dbReference type="Proteomes" id="UP000215377"/>
    </source>
</evidence>
<dbReference type="Proteomes" id="UP000215377">
    <property type="component" value="Unassembled WGS sequence"/>
</dbReference>
<comment type="caution">
    <text evidence="2">The sequence shown here is derived from an EMBL/GenBank/DDBJ whole genome shotgun (WGS) entry which is preliminary data.</text>
</comment>
<proteinExistence type="predicted"/>
<feature type="domain" description="Rhodanese" evidence="1">
    <location>
        <begin position="55"/>
        <end position="153"/>
    </location>
</feature>
<dbReference type="PROSITE" id="PS50206">
    <property type="entry name" value="RHODANESE_3"/>
    <property type="match status" value="1"/>
</dbReference>
<organism evidence="2 3">
    <name type="scientific">Marinibacterium profundimaris</name>
    <dbReference type="NCBI Taxonomy" id="1679460"/>
    <lineage>
        <taxon>Bacteria</taxon>
        <taxon>Pseudomonadati</taxon>
        <taxon>Pseudomonadota</taxon>
        <taxon>Alphaproteobacteria</taxon>
        <taxon>Rhodobacterales</taxon>
        <taxon>Paracoccaceae</taxon>
        <taxon>Marinibacterium</taxon>
    </lineage>
</organism>
<accession>A0A225NEN3</accession>
<keyword evidence="3" id="KW-1185">Reference proteome</keyword>
<protein>
    <recommendedName>
        <fullName evidence="1">Rhodanese domain-containing protein</fullName>
    </recommendedName>
</protein>
<dbReference type="InterPro" id="IPR036873">
    <property type="entry name" value="Rhodanese-like_dom_sf"/>
</dbReference>